<dbReference type="OrthoDB" id="9811532at2"/>
<feature type="compositionally biased region" description="Basic residues" evidence="2">
    <location>
        <begin position="103"/>
        <end position="118"/>
    </location>
</feature>
<sequence>MHYTLFDDYITLQSLLKDLRIIQSGGAVKSFLQETTVLVNDEHETRRGRKLRLLDTVVIPELDITITITEPNADEIKEREELLSEKERVKKIVQKMNQDNKAQKARANKKQKPRFPGM</sequence>
<dbReference type="SUPFAM" id="SSF55174">
    <property type="entry name" value="Alpha-L RNA-binding motif"/>
    <property type="match status" value="1"/>
</dbReference>
<evidence type="ECO:0000313" key="3">
    <source>
        <dbReference type="EMBL" id="SUN64001.1"/>
    </source>
</evidence>
<evidence type="ECO:0000256" key="1">
    <source>
        <dbReference type="PROSITE-ProRule" id="PRU00182"/>
    </source>
</evidence>
<keyword evidence="1" id="KW-0694">RNA-binding</keyword>
<feature type="region of interest" description="Disordered" evidence="2">
    <location>
        <begin position="93"/>
        <end position="118"/>
    </location>
</feature>
<accession>A0A380KG91</accession>
<evidence type="ECO:0000256" key="2">
    <source>
        <dbReference type="SAM" id="MobiDB-lite"/>
    </source>
</evidence>
<keyword evidence="4" id="KW-1185">Reference proteome</keyword>
<dbReference type="GO" id="GO:0003723">
    <property type="term" value="F:RNA binding"/>
    <property type="evidence" value="ECO:0007669"/>
    <property type="project" value="UniProtKB-KW"/>
</dbReference>
<gene>
    <name evidence="3" type="ORF">NCTC12224_02734</name>
</gene>
<dbReference type="RefSeq" id="WP_115271537.1">
    <property type="nucleotide sequence ID" value="NZ_JBNPNB010000012.1"/>
</dbReference>
<organism evidence="3 4">
    <name type="scientific">Streptococcus hyointestinalis</name>
    <dbReference type="NCBI Taxonomy" id="1337"/>
    <lineage>
        <taxon>Bacteria</taxon>
        <taxon>Bacillati</taxon>
        <taxon>Bacillota</taxon>
        <taxon>Bacilli</taxon>
        <taxon>Lactobacillales</taxon>
        <taxon>Streptococcaceae</taxon>
        <taxon>Streptococcus</taxon>
    </lineage>
</organism>
<dbReference type="Pfam" id="PF13275">
    <property type="entry name" value="S4_2"/>
    <property type="match status" value="1"/>
</dbReference>
<dbReference type="InterPro" id="IPR014330">
    <property type="entry name" value="RNA-bd_S4-rel_YaaA"/>
</dbReference>
<proteinExistence type="predicted"/>
<dbReference type="PROSITE" id="PS50889">
    <property type="entry name" value="S4"/>
    <property type="match status" value="1"/>
</dbReference>
<name>A0A380KG91_9STRE</name>
<dbReference type="EMBL" id="UHFN01000007">
    <property type="protein sequence ID" value="SUN64001.1"/>
    <property type="molecule type" value="Genomic_DNA"/>
</dbReference>
<dbReference type="Proteomes" id="UP000254924">
    <property type="component" value="Unassembled WGS sequence"/>
</dbReference>
<reference evidence="3 4" key="1">
    <citation type="submission" date="2018-06" db="EMBL/GenBank/DDBJ databases">
        <authorList>
            <consortium name="Pathogen Informatics"/>
            <person name="Doyle S."/>
        </authorList>
    </citation>
    <scope>NUCLEOTIDE SEQUENCE [LARGE SCALE GENOMIC DNA]</scope>
    <source>
        <strain evidence="3 4">NCTC12224</strain>
    </source>
</reference>
<dbReference type="NCBIfam" id="TIGR02988">
    <property type="entry name" value="YaaA_near_RecF"/>
    <property type="match status" value="1"/>
</dbReference>
<dbReference type="AlphaFoldDB" id="A0A380KG91"/>
<dbReference type="InterPro" id="IPR036986">
    <property type="entry name" value="S4_RNA-bd_sf"/>
</dbReference>
<dbReference type="Gene3D" id="3.10.290.10">
    <property type="entry name" value="RNA-binding S4 domain"/>
    <property type="match status" value="1"/>
</dbReference>
<evidence type="ECO:0000313" key="4">
    <source>
        <dbReference type="Proteomes" id="UP000254924"/>
    </source>
</evidence>
<protein>
    <submittedName>
        <fullName evidence="3">S4 domain-containing protein YaaA</fullName>
    </submittedName>
</protein>
<dbReference type="GeneID" id="78357953"/>